<dbReference type="OrthoDB" id="6279874at2759"/>
<keyword evidence="3" id="KW-1185">Reference proteome</keyword>
<sequence length="537" mass="61092">MDDIDYETIRFNVNESQSRHPLWMTEAHFIYHLYRDAEGVLSCHKDTSGEPVCSPRHLANLCMNKLVCDPGRVFGHMKARAMPGGIYPALLSEAIFQRELHTINFLVSTWPTTVLDLQSAMPVEDLSDDEILTTPVEEKDGLTILDCVVYALLALRPQSNLKMINFSGFTDRKLSRELSRLPLLWMNPDDRTVDRIHDILVRTIDISREKVQKYLNRFNLIYANMDPYIKHGNQFEPVTIILDCKITLDDVPIGLGLQYETPFRFGCKRVWMEPIPEISLPMTGINQVLELRDLTQVEYSDPHICHDMDKLGALMEGLHLLPHLQALSFPNTIHSDGHENAVKYFASGIGKLPMLRKLNLASCNLREQLDTILSELTQDITYLNLRDCRLCDDDIVNIRLWNNVTGLKELNLSRNNLKTSHLAVGDILQAVPTIGCFSVSYCSLSNSQLETIAQKCIDLKNLKLLGLQSFTPPVMEDMESLLQICSLIDSLQKCYILPDAFAFPGGNSAFRYENRMLFTANCETFLQQIGRPDIDLE</sequence>
<dbReference type="Proteomes" id="UP000242188">
    <property type="component" value="Unassembled WGS sequence"/>
</dbReference>
<protein>
    <submittedName>
        <fullName evidence="2">Leucine-rich repeat-containing protein 14</fullName>
    </submittedName>
</protein>
<dbReference type="SUPFAM" id="SSF52047">
    <property type="entry name" value="RNI-like"/>
    <property type="match status" value="1"/>
</dbReference>
<name>A0A210R2X8_MIZYE</name>
<dbReference type="InterPro" id="IPR050694">
    <property type="entry name" value="LRRC14/PRAME"/>
</dbReference>
<dbReference type="AlphaFoldDB" id="A0A210R2X8"/>
<organism evidence="2 3">
    <name type="scientific">Mizuhopecten yessoensis</name>
    <name type="common">Japanese scallop</name>
    <name type="synonym">Patinopecten yessoensis</name>
    <dbReference type="NCBI Taxonomy" id="6573"/>
    <lineage>
        <taxon>Eukaryota</taxon>
        <taxon>Metazoa</taxon>
        <taxon>Spiralia</taxon>
        <taxon>Lophotrochozoa</taxon>
        <taxon>Mollusca</taxon>
        <taxon>Bivalvia</taxon>
        <taxon>Autobranchia</taxon>
        <taxon>Pteriomorphia</taxon>
        <taxon>Pectinida</taxon>
        <taxon>Pectinoidea</taxon>
        <taxon>Pectinidae</taxon>
        <taxon>Mizuhopecten</taxon>
    </lineage>
</organism>
<dbReference type="PANTHER" id="PTHR14224">
    <property type="entry name" value="SIMILAR TO PREFERENTIALLY EXPRESSED ANTIGEN IN MELANOMA-LIKE 3"/>
    <property type="match status" value="1"/>
</dbReference>
<dbReference type="Gene3D" id="3.80.10.10">
    <property type="entry name" value="Ribonuclease Inhibitor"/>
    <property type="match status" value="1"/>
</dbReference>
<dbReference type="STRING" id="6573.A0A210R2X8"/>
<evidence type="ECO:0000313" key="3">
    <source>
        <dbReference type="Proteomes" id="UP000242188"/>
    </source>
</evidence>
<comment type="caution">
    <text evidence="2">The sequence shown here is derived from an EMBL/GenBank/DDBJ whole genome shotgun (WGS) entry which is preliminary data.</text>
</comment>
<accession>A0A210R2X8</accession>
<gene>
    <name evidence="2" type="ORF">KP79_PYT16336</name>
</gene>
<dbReference type="EMBL" id="NEDP02000704">
    <property type="protein sequence ID" value="OWF55294.1"/>
    <property type="molecule type" value="Genomic_DNA"/>
</dbReference>
<evidence type="ECO:0000313" key="2">
    <source>
        <dbReference type="EMBL" id="OWF55294.1"/>
    </source>
</evidence>
<reference evidence="2 3" key="1">
    <citation type="journal article" date="2017" name="Nat. Ecol. Evol.">
        <title>Scallop genome provides insights into evolution of bilaterian karyotype and development.</title>
        <authorList>
            <person name="Wang S."/>
            <person name="Zhang J."/>
            <person name="Jiao W."/>
            <person name="Li J."/>
            <person name="Xun X."/>
            <person name="Sun Y."/>
            <person name="Guo X."/>
            <person name="Huan P."/>
            <person name="Dong B."/>
            <person name="Zhang L."/>
            <person name="Hu X."/>
            <person name="Sun X."/>
            <person name="Wang J."/>
            <person name="Zhao C."/>
            <person name="Wang Y."/>
            <person name="Wang D."/>
            <person name="Huang X."/>
            <person name="Wang R."/>
            <person name="Lv J."/>
            <person name="Li Y."/>
            <person name="Zhang Z."/>
            <person name="Liu B."/>
            <person name="Lu W."/>
            <person name="Hui Y."/>
            <person name="Liang J."/>
            <person name="Zhou Z."/>
            <person name="Hou R."/>
            <person name="Li X."/>
            <person name="Liu Y."/>
            <person name="Li H."/>
            <person name="Ning X."/>
            <person name="Lin Y."/>
            <person name="Zhao L."/>
            <person name="Xing Q."/>
            <person name="Dou J."/>
            <person name="Li Y."/>
            <person name="Mao J."/>
            <person name="Guo H."/>
            <person name="Dou H."/>
            <person name="Li T."/>
            <person name="Mu C."/>
            <person name="Jiang W."/>
            <person name="Fu Q."/>
            <person name="Fu X."/>
            <person name="Miao Y."/>
            <person name="Liu J."/>
            <person name="Yu Q."/>
            <person name="Li R."/>
            <person name="Liao H."/>
            <person name="Li X."/>
            <person name="Kong Y."/>
            <person name="Jiang Z."/>
            <person name="Chourrout D."/>
            <person name="Li R."/>
            <person name="Bao Z."/>
        </authorList>
    </citation>
    <scope>NUCLEOTIDE SEQUENCE [LARGE SCALE GENOMIC DNA]</scope>
    <source>
        <strain evidence="2 3">PY_sf001</strain>
    </source>
</reference>
<dbReference type="PANTHER" id="PTHR14224:SF37">
    <property type="entry name" value="LEUCINE-RICH REPEAT-CONTAINING PROTEIN 14"/>
    <property type="match status" value="1"/>
</dbReference>
<dbReference type="GO" id="GO:0005737">
    <property type="term" value="C:cytoplasm"/>
    <property type="evidence" value="ECO:0007669"/>
    <property type="project" value="TreeGrafter"/>
</dbReference>
<evidence type="ECO:0000256" key="1">
    <source>
        <dbReference type="ARBA" id="ARBA00022737"/>
    </source>
</evidence>
<proteinExistence type="predicted"/>
<keyword evidence="1" id="KW-0677">Repeat</keyword>
<dbReference type="InterPro" id="IPR032675">
    <property type="entry name" value="LRR_dom_sf"/>
</dbReference>